<gene>
    <name evidence="1" type="ORF">EZS28_019160</name>
</gene>
<dbReference type="Proteomes" id="UP000324800">
    <property type="component" value="Unassembled WGS sequence"/>
</dbReference>
<reference evidence="1 2" key="1">
    <citation type="submission" date="2019-03" db="EMBL/GenBank/DDBJ databases">
        <title>Single cell metagenomics reveals metabolic interactions within the superorganism composed of flagellate Streblomastix strix and complex community of Bacteroidetes bacteria on its surface.</title>
        <authorList>
            <person name="Treitli S.C."/>
            <person name="Kolisko M."/>
            <person name="Husnik F."/>
            <person name="Keeling P."/>
            <person name="Hampl V."/>
        </authorList>
    </citation>
    <scope>NUCLEOTIDE SEQUENCE [LARGE SCALE GENOMIC DNA]</scope>
    <source>
        <strain evidence="1">ST1C</strain>
    </source>
</reference>
<name>A0A5J4VRW7_9EUKA</name>
<evidence type="ECO:0000313" key="1">
    <source>
        <dbReference type="EMBL" id="KAA6385315.1"/>
    </source>
</evidence>
<proteinExistence type="predicted"/>
<comment type="caution">
    <text evidence="1">The sequence shown here is derived from an EMBL/GenBank/DDBJ whole genome shotgun (WGS) entry which is preliminary data.</text>
</comment>
<protein>
    <submittedName>
        <fullName evidence="1">Uncharacterized protein</fullName>
    </submittedName>
</protein>
<sequence>MNYCDQDGEVFGSQQDVKIKYLEKGKKGGKIGLMGGEETPVYDHRWELITADNEEQFGGENLIIEQSGLNKQNGIKYQGQQLMKDIQKEYSVVKTLQNVEKGKYGIQEDGSILLPQFTPAFELIQSFGIHEKFNRLFLLYFKYIQIDIYVNIKPITGFDNIDIIEHAQIQSTQKYYDNKQDEDLIRIYKPPEYLTQNKKDEWMKAVQTSDPYELSSFILQHWPQARLSVILIMDVGLKMAEVIKGDTDPVSLIFADKVSADAVYRDDIETRPYNTVTAGILQTILSGRDSSRSLKILEVGAGTEGATGSLSGDNKFDQHIDEVVLL</sequence>
<organism evidence="1 2">
    <name type="scientific">Streblomastix strix</name>
    <dbReference type="NCBI Taxonomy" id="222440"/>
    <lineage>
        <taxon>Eukaryota</taxon>
        <taxon>Metamonada</taxon>
        <taxon>Preaxostyla</taxon>
        <taxon>Oxymonadida</taxon>
        <taxon>Streblomastigidae</taxon>
        <taxon>Streblomastix</taxon>
    </lineage>
</organism>
<dbReference type="EMBL" id="SNRW01005318">
    <property type="protein sequence ID" value="KAA6385315.1"/>
    <property type="molecule type" value="Genomic_DNA"/>
</dbReference>
<accession>A0A5J4VRW7</accession>
<evidence type="ECO:0000313" key="2">
    <source>
        <dbReference type="Proteomes" id="UP000324800"/>
    </source>
</evidence>
<dbReference type="AlphaFoldDB" id="A0A5J4VRW7"/>